<gene>
    <name evidence="2" type="ORF">DCP75_08540</name>
</gene>
<feature type="domain" description="Putative auto-transporter adhesin head GIN" evidence="1">
    <location>
        <begin position="28"/>
        <end position="186"/>
    </location>
</feature>
<reference evidence="2 3" key="1">
    <citation type="journal article" date="2018" name="Nat. Biotechnol.">
        <title>A standardized bacterial taxonomy based on genome phylogeny substantially revises the tree of life.</title>
        <authorList>
            <person name="Parks D.H."/>
            <person name="Chuvochina M."/>
            <person name="Waite D.W."/>
            <person name="Rinke C."/>
            <person name="Skarshewski A."/>
            <person name="Chaumeil P.A."/>
            <person name="Hugenholtz P."/>
        </authorList>
    </citation>
    <scope>NUCLEOTIDE SEQUENCE [LARGE SCALE GENOMIC DNA]</scope>
    <source>
        <strain evidence="2">UBA9158</strain>
    </source>
</reference>
<dbReference type="Gene3D" id="2.160.20.120">
    <property type="match status" value="1"/>
</dbReference>
<organism evidence="2 3">
    <name type="scientific">Haliea salexigens</name>
    <dbReference type="NCBI Taxonomy" id="287487"/>
    <lineage>
        <taxon>Bacteria</taxon>
        <taxon>Pseudomonadati</taxon>
        <taxon>Pseudomonadota</taxon>
        <taxon>Gammaproteobacteria</taxon>
        <taxon>Cellvibrionales</taxon>
        <taxon>Halieaceae</taxon>
        <taxon>Haliea</taxon>
    </lineage>
</organism>
<accession>A0A3C1KLZ3</accession>
<dbReference type="STRING" id="1121937.GCA_000423125_00670"/>
<name>A0A3C1KLZ3_9GAMM</name>
<dbReference type="PANTHER" id="PTHR39200">
    <property type="entry name" value="HYPOTHETICAL EXPORTED PROTEIN"/>
    <property type="match status" value="1"/>
</dbReference>
<comment type="caution">
    <text evidence="2">The sequence shown here is derived from an EMBL/GenBank/DDBJ whole genome shotgun (WGS) entry which is preliminary data.</text>
</comment>
<dbReference type="Proteomes" id="UP000259273">
    <property type="component" value="Unassembled WGS sequence"/>
</dbReference>
<evidence type="ECO:0000313" key="3">
    <source>
        <dbReference type="Proteomes" id="UP000259273"/>
    </source>
</evidence>
<dbReference type="InterPro" id="IPR021255">
    <property type="entry name" value="DUF2807"/>
</dbReference>
<dbReference type="PANTHER" id="PTHR39200:SF1">
    <property type="entry name" value="AUTO-TRANSPORTER ADHESIN HEAD GIN DOMAIN-CONTAINING PROTEIN-RELATED"/>
    <property type="match status" value="1"/>
</dbReference>
<feature type="non-terminal residue" evidence="2">
    <location>
        <position position="228"/>
    </location>
</feature>
<dbReference type="Pfam" id="PF10988">
    <property type="entry name" value="DUF2807"/>
    <property type="match status" value="1"/>
</dbReference>
<dbReference type="AlphaFoldDB" id="A0A3C1KLZ3"/>
<proteinExistence type="predicted"/>
<evidence type="ECO:0000259" key="1">
    <source>
        <dbReference type="Pfam" id="PF10988"/>
    </source>
</evidence>
<dbReference type="EMBL" id="DMND01000117">
    <property type="protein sequence ID" value="HAN27749.1"/>
    <property type="molecule type" value="Genomic_DNA"/>
</dbReference>
<sequence>MLLLVAPALVSAGQDPDVLRVTGFDVRSVEVRGAVDVEISQGDTAELLLRGEPASLNPEPFHVRGQTLVLGAAAGSGKSAGGVAFKLTLPTLDSLLISGSGDVFVRPLQVASFSLRVNGSGDAHLFALHADTARIDMRGAGDVQVAELSVQELHLRLSGAGDIQLGPLQAESLQAVLNGAGDIAVADAGRSAALAVTVVGSGDVNFAALVMDEANVTVVGSGSVRLGP</sequence>
<protein>
    <recommendedName>
        <fullName evidence="1">Putative auto-transporter adhesin head GIN domain-containing protein</fullName>
    </recommendedName>
</protein>
<evidence type="ECO:0000313" key="2">
    <source>
        <dbReference type="EMBL" id="HAN27749.1"/>
    </source>
</evidence>